<proteinExistence type="predicted"/>
<name>A0A016S2Q7_9BILA</name>
<comment type="caution">
    <text evidence="1">The sequence shown here is derived from an EMBL/GenBank/DDBJ whole genome shotgun (WGS) entry which is preliminary data.</text>
</comment>
<evidence type="ECO:0000313" key="1">
    <source>
        <dbReference type="EMBL" id="EYB84928.1"/>
    </source>
</evidence>
<keyword evidence="2" id="KW-1185">Reference proteome</keyword>
<sequence>MDLLAILLHINHHLSPVSHAIIYLVYLCKTPSGNAPPENGSAAQLLEKTMTTVIIITTMPSTAATSKKKAQE</sequence>
<dbReference type="EMBL" id="JARK01001643">
    <property type="protein sequence ID" value="EYB84928.1"/>
    <property type="molecule type" value="Genomic_DNA"/>
</dbReference>
<dbReference type="Proteomes" id="UP000024635">
    <property type="component" value="Unassembled WGS sequence"/>
</dbReference>
<protein>
    <submittedName>
        <fullName evidence="1">Uncharacterized protein</fullName>
    </submittedName>
</protein>
<evidence type="ECO:0000313" key="2">
    <source>
        <dbReference type="Proteomes" id="UP000024635"/>
    </source>
</evidence>
<dbReference type="AlphaFoldDB" id="A0A016S2Q7"/>
<gene>
    <name evidence="1" type="primary">Acey_s0307.g2028</name>
    <name evidence="1" type="ORF">Y032_0307g2028</name>
</gene>
<accession>A0A016S2Q7</accession>
<organism evidence="1 2">
    <name type="scientific">Ancylostoma ceylanicum</name>
    <dbReference type="NCBI Taxonomy" id="53326"/>
    <lineage>
        <taxon>Eukaryota</taxon>
        <taxon>Metazoa</taxon>
        <taxon>Ecdysozoa</taxon>
        <taxon>Nematoda</taxon>
        <taxon>Chromadorea</taxon>
        <taxon>Rhabditida</taxon>
        <taxon>Rhabditina</taxon>
        <taxon>Rhabditomorpha</taxon>
        <taxon>Strongyloidea</taxon>
        <taxon>Ancylostomatidae</taxon>
        <taxon>Ancylostomatinae</taxon>
        <taxon>Ancylostoma</taxon>
    </lineage>
</organism>
<reference evidence="2" key="1">
    <citation type="journal article" date="2015" name="Nat. Genet.">
        <title>The genome and transcriptome of the zoonotic hookworm Ancylostoma ceylanicum identify infection-specific gene families.</title>
        <authorList>
            <person name="Schwarz E.M."/>
            <person name="Hu Y."/>
            <person name="Antoshechkin I."/>
            <person name="Miller M.M."/>
            <person name="Sternberg P.W."/>
            <person name="Aroian R.V."/>
        </authorList>
    </citation>
    <scope>NUCLEOTIDE SEQUENCE</scope>
    <source>
        <strain evidence="2">HY135</strain>
    </source>
</reference>